<dbReference type="SUPFAM" id="SSF46689">
    <property type="entry name" value="Homeodomain-like"/>
    <property type="match status" value="1"/>
</dbReference>
<feature type="DNA-binding region" description="H-T-H motif" evidence="2">
    <location>
        <begin position="31"/>
        <end position="50"/>
    </location>
</feature>
<dbReference type="GO" id="GO:0000976">
    <property type="term" value="F:transcription cis-regulatory region binding"/>
    <property type="evidence" value="ECO:0007669"/>
    <property type="project" value="TreeGrafter"/>
</dbReference>
<evidence type="ECO:0000256" key="2">
    <source>
        <dbReference type="PROSITE-ProRule" id="PRU00335"/>
    </source>
</evidence>
<comment type="caution">
    <text evidence="4">The sequence shown here is derived from an EMBL/GenBank/DDBJ whole genome shotgun (WGS) entry which is preliminary data.</text>
</comment>
<evidence type="ECO:0000256" key="1">
    <source>
        <dbReference type="ARBA" id="ARBA00023125"/>
    </source>
</evidence>
<protein>
    <submittedName>
        <fullName evidence="4">AcrR family transcriptional regulator</fullName>
    </submittedName>
</protein>
<sequence>MAKEDKAPDVKERLLAAGLKVFASKGYDGSTVREICEEAASNIAAINYYFGDKAGFYQAVRDYARQVRRDSMQRCWDFIERDPWQALRIHIDILLDNTYNSTMSQINWMHMRDLVDTQNHHLIPQIPDREKLIKSYEDRMTSMLSALLGPAATEANISLIRYTYHSLCLFLPIQTQVEQRFFNGKGRFSLSANHDKTFLTNYILDIVHRAVDDMKAKQETTTSRPQA</sequence>
<gene>
    <name evidence="4" type="ORF">J3R75_004037</name>
</gene>
<dbReference type="PANTHER" id="PTHR30055:SF226">
    <property type="entry name" value="HTH-TYPE TRANSCRIPTIONAL REGULATOR PKSA"/>
    <property type="match status" value="1"/>
</dbReference>
<evidence type="ECO:0000259" key="3">
    <source>
        <dbReference type="PROSITE" id="PS50977"/>
    </source>
</evidence>
<keyword evidence="1 2" id="KW-0238">DNA-binding</keyword>
<keyword evidence="5" id="KW-1185">Reference proteome</keyword>
<dbReference type="RefSeq" id="WP_307265399.1">
    <property type="nucleotide sequence ID" value="NZ_JAUSVL010000001.1"/>
</dbReference>
<dbReference type="InterPro" id="IPR009057">
    <property type="entry name" value="Homeodomain-like_sf"/>
</dbReference>
<dbReference type="Gene3D" id="1.10.357.10">
    <property type="entry name" value="Tetracycline Repressor, domain 2"/>
    <property type="match status" value="1"/>
</dbReference>
<dbReference type="Proteomes" id="UP001238163">
    <property type="component" value="Unassembled WGS sequence"/>
</dbReference>
<evidence type="ECO:0000313" key="5">
    <source>
        <dbReference type="Proteomes" id="UP001238163"/>
    </source>
</evidence>
<feature type="domain" description="HTH tetR-type" evidence="3">
    <location>
        <begin position="8"/>
        <end position="68"/>
    </location>
</feature>
<dbReference type="PANTHER" id="PTHR30055">
    <property type="entry name" value="HTH-TYPE TRANSCRIPTIONAL REGULATOR RUTR"/>
    <property type="match status" value="1"/>
</dbReference>
<accession>A0AAE3VK72</accession>
<dbReference type="GO" id="GO:0003700">
    <property type="term" value="F:DNA-binding transcription factor activity"/>
    <property type="evidence" value="ECO:0007669"/>
    <property type="project" value="TreeGrafter"/>
</dbReference>
<name>A0AAE3VK72_9BACT</name>
<proteinExistence type="predicted"/>
<evidence type="ECO:0000313" key="4">
    <source>
        <dbReference type="EMBL" id="MDQ0291930.1"/>
    </source>
</evidence>
<reference evidence="4" key="1">
    <citation type="submission" date="2023-07" db="EMBL/GenBank/DDBJ databases">
        <title>Genomic Encyclopedia of Type Strains, Phase IV (KMG-IV): sequencing the most valuable type-strain genomes for metagenomic binning, comparative biology and taxonomic classification.</title>
        <authorList>
            <person name="Goeker M."/>
        </authorList>
    </citation>
    <scope>NUCLEOTIDE SEQUENCE</scope>
    <source>
        <strain evidence="4">DSM 24202</strain>
    </source>
</reference>
<dbReference type="AlphaFoldDB" id="A0AAE3VK72"/>
<dbReference type="InterPro" id="IPR050109">
    <property type="entry name" value="HTH-type_TetR-like_transc_reg"/>
</dbReference>
<organism evidence="4 5">
    <name type="scientific">Oligosphaera ethanolica</name>
    <dbReference type="NCBI Taxonomy" id="760260"/>
    <lineage>
        <taxon>Bacteria</taxon>
        <taxon>Pseudomonadati</taxon>
        <taxon>Lentisphaerota</taxon>
        <taxon>Oligosphaeria</taxon>
        <taxon>Oligosphaerales</taxon>
        <taxon>Oligosphaeraceae</taxon>
        <taxon>Oligosphaera</taxon>
    </lineage>
</organism>
<dbReference type="EMBL" id="JAUSVL010000001">
    <property type="protein sequence ID" value="MDQ0291930.1"/>
    <property type="molecule type" value="Genomic_DNA"/>
</dbReference>
<dbReference type="Pfam" id="PF00440">
    <property type="entry name" value="TetR_N"/>
    <property type="match status" value="1"/>
</dbReference>
<dbReference type="InterPro" id="IPR001647">
    <property type="entry name" value="HTH_TetR"/>
</dbReference>
<dbReference type="PROSITE" id="PS50977">
    <property type="entry name" value="HTH_TETR_2"/>
    <property type="match status" value="1"/>
</dbReference>